<reference evidence="2" key="1">
    <citation type="journal article" date="2020" name="mSystems">
        <title>Genome- and Community-Level Interaction Insights into Carbon Utilization and Element Cycling Functions of Hydrothermarchaeota in Hydrothermal Sediment.</title>
        <authorList>
            <person name="Zhou Z."/>
            <person name="Liu Y."/>
            <person name="Xu W."/>
            <person name="Pan J."/>
            <person name="Luo Z.H."/>
            <person name="Li M."/>
        </authorList>
    </citation>
    <scope>NUCLEOTIDE SEQUENCE [LARGE SCALE GENOMIC DNA]</scope>
    <source>
        <strain evidence="2">HyVt-538</strain>
    </source>
</reference>
<evidence type="ECO:0000313" key="2">
    <source>
        <dbReference type="EMBL" id="HHI89045.1"/>
    </source>
</evidence>
<accession>A0A7V5NXM5</accession>
<organism evidence="2">
    <name type="scientific">Hellea balneolensis</name>
    <dbReference type="NCBI Taxonomy" id="287478"/>
    <lineage>
        <taxon>Bacteria</taxon>
        <taxon>Pseudomonadati</taxon>
        <taxon>Pseudomonadota</taxon>
        <taxon>Alphaproteobacteria</taxon>
        <taxon>Maricaulales</taxon>
        <taxon>Robiginitomaculaceae</taxon>
        <taxon>Hellea</taxon>
    </lineage>
</organism>
<name>A0A7V5NXM5_9PROT</name>
<dbReference type="InterPro" id="IPR005358">
    <property type="entry name" value="Puta_zinc/iron-chelating_dom"/>
</dbReference>
<dbReference type="Pfam" id="PF03692">
    <property type="entry name" value="CxxCxxCC"/>
    <property type="match status" value="1"/>
</dbReference>
<dbReference type="NCBIfam" id="NF003507">
    <property type="entry name" value="PRK05170.2-5"/>
    <property type="match status" value="1"/>
</dbReference>
<dbReference type="HAMAP" id="MF_00676">
    <property type="entry name" value="UPF0260"/>
    <property type="match status" value="1"/>
</dbReference>
<protein>
    <recommendedName>
        <fullName evidence="1">UPF0260 protein ENK01_03745</fullName>
    </recommendedName>
</protein>
<dbReference type="PANTHER" id="PTHR37421">
    <property type="entry name" value="UPF0260 PROTEIN YCGN"/>
    <property type="match status" value="1"/>
</dbReference>
<dbReference type="AlphaFoldDB" id="A0A7V5NXM5"/>
<proteinExistence type="inferred from homology"/>
<sequence length="159" mass="18169">MTDTPFWKTKTLEQMSEQEWESLCDGCGKCCLLRMEDEDDASVIYVTDIHCKLFDPHTCRCRDYPARQKYVPDCVRLTPENVRRLAWIPQTCAYRLIAEGKDLPAWHHLISGSRETIHQAGMSVRDATVHELDVDEDDMAARITLWPGEPDVLGGDGKT</sequence>
<dbReference type="EMBL" id="DROP01000251">
    <property type="protein sequence ID" value="HHI89045.1"/>
    <property type="molecule type" value="Genomic_DNA"/>
</dbReference>
<dbReference type="PANTHER" id="PTHR37421:SF1">
    <property type="entry name" value="UPF0260 PROTEIN YCGN"/>
    <property type="match status" value="1"/>
</dbReference>
<comment type="caution">
    <text evidence="2">The sequence shown here is derived from an EMBL/GenBank/DDBJ whole genome shotgun (WGS) entry which is preliminary data.</text>
</comment>
<comment type="similarity">
    <text evidence="1">Belongs to the UPF0260 family.</text>
</comment>
<dbReference type="Proteomes" id="UP000885806">
    <property type="component" value="Unassembled WGS sequence"/>
</dbReference>
<dbReference type="NCBIfam" id="NF003501">
    <property type="entry name" value="PRK05170.1-5"/>
    <property type="match status" value="1"/>
</dbReference>
<gene>
    <name evidence="2" type="ORF">ENK01_03745</name>
</gene>
<evidence type="ECO:0000256" key="1">
    <source>
        <dbReference type="HAMAP-Rule" id="MF_00676"/>
    </source>
</evidence>
<dbReference type="PIRSF" id="PIRSF006173">
    <property type="entry name" value="UCP006173"/>
    <property type="match status" value="1"/>
</dbReference>
<dbReference type="InterPro" id="IPR008228">
    <property type="entry name" value="UCP006173"/>
</dbReference>